<keyword evidence="11" id="KW-0902">Two-component regulatory system</keyword>
<evidence type="ECO:0000313" key="17">
    <source>
        <dbReference type="EMBL" id="WFM83761.1"/>
    </source>
</evidence>
<reference evidence="17 18" key="1">
    <citation type="submission" date="2023-03" db="EMBL/GenBank/DDBJ databases">
        <title>Complete genome of Arcanobacterium canis strain DSM 25104 isolated in 2010 from a canine otitis externa in Germany.</title>
        <authorList>
            <person name="Borowiak M."/>
            <person name="Kreitlow A."/>
            <person name="Malorny B."/>
            <person name="Laemmler C."/>
            <person name="Prenger-Berninghoff E."/>
            <person name="Ploetz M."/>
            <person name="Abdulmawjood A."/>
        </authorList>
    </citation>
    <scope>NUCLEOTIDE SEQUENCE [LARGE SCALE GENOMIC DNA]</scope>
    <source>
        <strain evidence="17 18">DSM 25104</strain>
    </source>
</reference>
<dbReference type="SUPFAM" id="SSF55874">
    <property type="entry name" value="ATPase domain of HSP90 chaperone/DNA topoisomerase II/histidine kinase"/>
    <property type="match status" value="1"/>
</dbReference>
<evidence type="ECO:0000256" key="4">
    <source>
        <dbReference type="ARBA" id="ARBA00022553"/>
    </source>
</evidence>
<evidence type="ECO:0000256" key="10">
    <source>
        <dbReference type="ARBA" id="ARBA00022989"/>
    </source>
</evidence>
<dbReference type="Gene3D" id="6.10.340.10">
    <property type="match status" value="1"/>
</dbReference>
<dbReference type="SMART" id="SM00304">
    <property type="entry name" value="HAMP"/>
    <property type="match status" value="1"/>
</dbReference>
<keyword evidence="5" id="KW-0808">Transferase</keyword>
<keyword evidence="6 14" id="KW-0812">Transmembrane</keyword>
<evidence type="ECO:0000256" key="12">
    <source>
        <dbReference type="ARBA" id="ARBA00035305"/>
    </source>
</evidence>
<organism evidence="17 18">
    <name type="scientific">Arcanobacterium canis</name>
    <dbReference type="NCBI Taxonomy" id="999183"/>
    <lineage>
        <taxon>Bacteria</taxon>
        <taxon>Bacillati</taxon>
        <taxon>Actinomycetota</taxon>
        <taxon>Actinomycetes</taxon>
        <taxon>Actinomycetales</taxon>
        <taxon>Actinomycetaceae</taxon>
        <taxon>Arcanobacterium</taxon>
    </lineage>
</organism>
<evidence type="ECO:0000256" key="7">
    <source>
        <dbReference type="ARBA" id="ARBA00022741"/>
    </source>
</evidence>
<dbReference type="InterPro" id="IPR003660">
    <property type="entry name" value="HAMP_dom"/>
</dbReference>
<feature type="transmembrane region" description="Helical" evidence="14">
    <location>
        <begin position="209"/>
        <end position="229"/>
    </location>
</feature>
<dbReference type="Proteomes" id="UP001215216">
    <property type="component" value="Chromosome"/>
</dbReference>
<dbReference type="InterPro" id="IPR036097">
    <property type="entry name" value="HisK_dim/P_sf"/>
</dbReference>
<dbReference type="EC" id="2.7.13.3" evidence="3"/>
<protein>
    <recommendedName>
        <fullName evidence="12">Sensor histidine kinase MtrB</fullName>
        <ecNumber evidence="3">2.7.13.3</ecNumber>
    </recommendedName>
    <alternativeName>
        <fullName evidence="13">Sensor-like histidine kinase SenX3</fullName>
    </alternativeName>
</protein>
<gene>
    <name evidence="17" type="primary">mtrB</name>
    <name evidence="17" type="ORF">P7079_01910</name>
</gene>
<accession>A0ABY8G1W0</accession>
<evidence type="ECO:0000256" key="9">
    <source>
        <dbReference type="ARBA" id="ARBA00022840"/>
    </source>
</evidence>
<dbReference type="Pfam" id="PF00512">
    <property type="entry name" value="HisKA"/>
    <property type="match status" value="1"/>
</dbReference>
<evidence type="ECO:0000256" key="13">
    <source>
        <dbReference type="ARBA" id="ARBA00039401"/>
    </source>
</evidence>
<evidence type="ECO:0000313" key="18">
    <source>
        <dbReference type="Proteomes" id="UP001215216"/>
    </source>
</evidence>
<keyword evidence="7" id="KW-0547">Nucleotide-binding</keyword>
<evidence type="ECO:0000256" key="1">
    <source>
        <dbReference type="ARBA" id="ARBA00000085"/>
    </source>
</evidence>
<comment type="catalytic activity">
    <reaction evidence="1">
        <text>ATP + protein L-histidine = ADP + protein N-phospho-L-histidine.</text>
        <dbReference type="EC" id="2.7.13.3"/>
    </reaction>
</comment>
<dbReference type="PROSITE" id="PS50109">
    <property type="entry name" value="HIS_KIN"/>
    <property type="match status" value="1"/>
</dbReference>
<dbReference type="InterPro" id="IPR036890">
    <property type="entry name" value="HATPase_C_sf"/>
</dbReference>
<evidence type="ECO:0000256" key="6">
    <source>
        <dbReference type="ARBA" id="ARBA00022692"/>
    </source>
</evidence>
<dbReference type="Pfam" id="PF00672">
    <property type="entry name" value="HAMP"/>
    <property type="match status" value="1"/>
</dbReference>
<dbReference type="SUPFAM" id="SSF47384">
    <property type="entry name" value="Homodimeric domain of signal transducing histidine kinase"/>
    <property type="match status" value="1"/>
</dbReference>
<evidence type="ECO:0000256" key="14">
    <source>
        <dbReference type="SAM" id="Phobius"/>
    </source>
</evidence>
<dbReference type="InterPro" id="IPR047669">
    <property type="entry name" value="MtrAB_MtrB"/>
</dbReference>
<dbReference type="Pfam" id="PF02518">
    <property type="entry name" value="HATPase_c"/>
    <property type="match status" value="1"/>
</dbReference>
<dbReference type="NCBIfam" id="NF040691">
    <property type="entry name" value="MtrAB_MtrB"/>
    <property type="match status" value="1"/>
</dbReference>
<feature type="domain" description="Histidine kinase" evidence="15">
    <location>
        <begin position="297"/>
        <end position="513"/>
    </location>
</feature>
<name>A0ABY8G1W0_9ACTO</name>
<evidence type="ECO:0000259" key="16">
    <source>
        <dbReference type="PROSITE" id="PS50885"/>
    </source>
</evidence>
<dbReference type="CDD" id="cd00082">
    <property type="entry name" value="HisKA"/>
    <property type="match status" value="1"/>
</dbReference>
<feature type="domain" description="HAMP" evidence="16">
    <location>
        <begin position="230"/>
        <end position="282"/>
    </location>
</feature>
<keyword evidence="4" id="KW-0597">Phosphoprotein</keyword>
<dbReference type="Gene3D" id="1.10.287.130">
    <property type="match status" value="1"/>
</dbReference>
<evidence type="ECO:0000256" key="8">
    <source>
        <dbReference type="ARBA" id="ARBA00022777"/>
    </source>
</evidence>
<sequence>MSPQSSNAFFGRLSHRIASLRERWQSSLSTRTMVIIVVGGILGFFIAGAIVVSQIRGAVFNAALQTNIEQFSADATIAQDRFTQTSSPTSGQLQQVANSVVSSMYDPTRGLIGSVLVRSNGQGAPSVQILEPQVATSTQIRSLLTSELRSKTTAGQVSYMSVAVPGQESESPGLILGTALNIPSAGQYELYAAYSLSSQESLIRSTFRVLTFSVVALIVLLAFVSWLIMRLVLRPVQEASASAHQLAEGEFEARMEVRGTDELAQLARSFNQMASSLEDQFTKMERMSKVQTDFVSAVSHELRSPVTTIRMAGQLIFDKREELSPALRRSAELQHDQLKNLDMMLSDLLEISRYDAGGTSLATKPTDVGELARTVIELADPLAQDNGVAVSISVEGNPEAEIEPRRIERILRNLVVNALEHAEGNPVSVRIVGNDTAVAAEVMDWGIGLDEEQAAHVFDRFWRADSSRVRKTGGTGLGLTIAKEDALIHGGTLEATGVMGVGSTFLLTIPKTPHAPFVAPIELVAPEPRTADLTALTMHDEEEQ</sequence>
<dbReference type="SMART" id="SM00387">
    <property type="entry name" value="HATPase_c"/>
    <property type="match status" value="1"/>
</dbReference>
<evidence type="ECO:0000256" key="11">
    <source>
        <dbReference type="ARBA" id="ARBA00023012"/>
    </source>
</evidence>
<dbReference type="RefSeq" id="WP_278013156.1">
    <property type="nucleotide sequence ID" value="NZ_CP121208.1"/>
</dbReference>
<keyword evidence="14" id="KW-0472">Membrane</keyword>
<evidence type="ECO:0000256" key="3">
    <source>
        <dbReference type="ARBA" id="ARBA00012438"/>
    </source>
</evidence>
<keyword evidence="10 14" id="KW-1133">Transmembrane helix</keyword>
<keyword evidence="18" id="KW-1185">Reference proteome</keyword>
<dbReference type="InterPro" id="IPR050351">
    <property type="entry name" value="BphY/WalK/GraS-like"/>
</dbReference>
<comment type="subcellular location">
    <subcellularLocation>
        <location evidence="2">Cell membrane</location>
    </subcellularLocation>
</comment>
<dbReference type="PRINTS" id="PR00344">
    <property type="entry name" value="BCTRLSENSOR"/>
</dbReference>
<dbReference type="InterPro" id="IPR003594">
    <property type="entry name" value="HATPase_dom"/>
</dbReference>
<dbReference type="EMBL" id="CP121208">
    <property type="protein sequence ID" value="WFM83761.1"/>
    <property type="molecule type" value="Genomic_DNA"/>
</dbReference>
<dbReference type="PANTHER" id="PTHR42878">
    <property type="entry name" value="TWO-COMPONENT HISTIDINE KINASE"/>
    <property type="match status" value="1"/>
</dbReference>
<evidence type="ECO:0000259" key="15">
    <source>
        <dbReference type="PROSITE" id="PS50109"/>
    </source>
</evidence>
<dbReference type="InterPro" id="IPR004358">
    <property type="entry name" value="Sig_transdc_His_kin-like_C"/>
</dbReference>
<dbReference type="PANTHER" id="PTHR42878:SF7">
    <property type="entry name" value="SENSOR HISTIDINE KINASE GLRK"/>
    <property type="match status" value="1"/>
</dbReference>
<dbReference type="InterPro" id="IPR003661">
    <property type="entry name" value="HisK_dim/P_dom"/>
</dbReference>
<proteinExistence type="predicted"/>
<dbReference type="SMART" id="SM00388">
    <property type="entry name" value="HisKA"/>
    <property type="match status" value="1"/>
</dbReference>
<evidence type="ECO:0000256" key="5">
    <source>
        <dbReference type="ARBA" id="ARBA00022679"/>
    </source>
</evidence>
<keyword evidence="9" id="KW-0067">ATP-binding</keyword>
<dbReference type="SUPFAM" id="SSF158472">
    <property type="entry name" value="HAMP domain-like"/>
    <property type="match status" value="1"/>
</dbReference>
<feature type="transmembrane region" description="Helical" evidence="14">
    <location>
        <begin position="33"/>
        <end position="52"/>
    </location>
</feature>
<keyword evidence="8 17" id="KW-0418">Kinase</keyword>
<dbReference type="PROSITE" id="PS50885">
    <property type="entry name" value="HAMP"/>
    <property type="match status" value="1"/>
</dbReference>
<dbReference type="CDD" id="cd06225">
    <property type="entry name" value="HAMP"/>
    <property type="match status" value="1"/>
</dbReference>
<dbReference type="Gene3D" id="3.30.565.10">
    <property type="entry name" value="Histidine kinase-like ATPase, C-terminal domain"/>
    <property type="match status" value="1"/>
</dbReference>
<dbReference type="InterPro" id="IPR005467">
    <property type="entry name" value="His_kinase_dom"/>
</dbReference>
<dbReference type="GO" id="GO:0016301">
    <property type="term" value="F:kinase activity"/>
    <property type="evidence" value="ECO:0007669"/>
    <property type="project" value="UniProtKB-KW"/>
</dbReference>
<evidence type="ECO:0000256" key="2">
    <source>
        <dbReference type="ARBA" id="ARBA00004236"/>
    </source>
</evidence>
<dbReference type="CDD" id="cd00075">
    <property type="entry name" value="HATPase"/>
    <property type="match status" value="1"/>
</dbReference>